<reference evidence="2" key="1">
    <citation type="submission" date="2024-03" db="EMBL/GenBank/DDBJ databases">
        <title>WGS assembly of Saponaria officinalis var. Norfolk2.</title>
        <authorList>
            <person name="Jenkins J."/>
            <person name="Shu S."/>
            <person name="Grimwood J."/>
            <person name="Barry K."/>
            <person name="Goodstein D."/>
            <person name="Schmutz J."/>
            <person name="Leebens-Mack J."/>
            <person name="Osbourn A."/>
        </authorList>
    </citation>
    <scope>NUCLEOTIDE SEQUENCE [LARGE SCALE GENOMIC DNA]</scope>
    <source>
        <strain evidence="2">JIC</strain>
    </source>
</reference>
<dbReference type="AlphaFoldDB" id="A0AAW1HYF1"/>
<dbReference type="InterPro" id="IPR026960">
    <property type="entry name" value="RVT-Znf"/>
</dbReference>
<dbReference type="Proteomes" id="UP001443914">
    <property type="component" value="Unassembled WGS sequence"/>
</dbReference>
<name>A0AAW1HYF1_SAPOF</name>
<keyword evidence="3" id="KW-1185">Reference proteome</keyword>
<evidence type="ECO:0000313" key="2">
    <source>
        <dbReference type="EMBL" id="KAK9682097.1"/>
    </source>
</evidence>
<organism evidence="2 3">
    <name type="scientific">Saponaria officinalis</name>
    <name type="common">Common soapwort</name>
    <name type="synonym">Lychnis saponaria</name>
    <dbReference type="NCBI Taxonomy" id="3572"/>
    <lineage>
        <taxon>Eukaryota</taxon>
        <taxon>Viridiplantae</taxon>
        <taxon>Streptophyta</taxon>
        <taxon>Embryophyta</taxon>
        <taxon>Tracheophyta</taxon>
        <taxon>Spermatophyta</taxon>
        <taxon>Magnoliopsida</taxon>
        <taxon>eudicotyledons</taxon>
        <taxon>Gunneridae</taxon>
        <taxon>Pentapetalae</taxon>
        <taxon>Caryophyllales</taxon>
        <taxon>Caryophyllaceae</taxon>
        <taxon>Caryophylleae</taxon>
        <taxon>Saponaria</taxon>
    </lineage>
</organism>
<evidence type="ECO:0000313" key="3">
    <source>
        <dbReference type="Proteomes" id="UP001443914"/>
    </source>
</evidence>
<protein>
    <recommendedName>
        <fullName evidence="1">Reverse transcriptase zinc-binding domain-containing protein</fullName>
    </recommendedName>
</protein>
<comment type="caution">
    <text evidence="2">The sequence shown here is derived from an EMBL/GenBank/DDBJ whole genome shotgun (WGS) entry which is preliminary data.</text>
</comment>
<dbReference type="Pfam" id="PF13966">
    <property type="entry name" value="zf-RVT"/>
    <property type="match status" value="1"/>
</dbReference>
<feature type="domain" description="Reverse transcriptase zinc-binding" evidence="1">
    <location>
        <begin position="18"/>
        <end position="61"/>
    </location>
</feature>
<dbReference type="EMBL" id="JBDFQZ010000010">
    <property type="protein sequence ID" value="KAK9682097.1"/>
    <property type="molecule type" value="Genomic_DNA"/>
</dbReference>
<proteinExistence type="predicted"/>
<accession>A0AAW1HYF1</accession>
<evidence type="ECO:0000259" key="1">
    <source>
        <dbReference type="Pfam" id="PF13966"/>
    </source>
</evidence>
<gene>
    <name evidence="2" type="ORF">RND81_10G050000</name>
</gene>
<sequence>MLIGVGMFGTTGWCLSWLRQEGLNTRAKLFRFGVCDSSLCCLCEMHTETHAHLFQECQITVMVCRILRRWIELAKCSAAVRRHRCSLMQKKFMALLVNAMNYQIWYHRNKCRLEGVLDRPEVIANQIKAVVRGRVQAMIRFSIPDYDRFITCL</sequence>